<comment type="caution">
    <text evidence="2">The sequence shown here is derived from an EMBL/GenBank/DDBJ whole genome shotgun (WGS) entry which is preliminary data.</text>
</comment>
<reference evidence="3 4" key="1">
    <citation type="submission" date="2015-09" db="EMBL/GenBank/DDBJ databases">
        <title>Draft genome sequence and assembly of Photorhabdus sp. VMG, a bacterial symbiont associated with Heterorhabditis zealandica.</title>
        <authorList>
            <person name="Naidoo S."/>
            <person name="Featherston J."/>
            <person name="Mothupi B."/>
            <person name="Gray V.M."/>
        </authorList>
    </citation>
    <scope>NUCLEOTIDE SEQUENCE [LARGE SCALE GENOMIC DNA]</scope>
    <source>
        <strain evidence="3 4">VMG</strain>
    </source>
</reference>
<dbReference type="InterPro" id="IPR058008">
    <property type="entry name" value="Gp26_C"/>
</dbReference>
<dbReference type="Proteomes" id="UP000322184">
    <property type="component" value="Unassembled WGS sequence"/>
</dbReference>
<name>A0A5B0WEA7_9GAMM</name>
<keyword evidence="4" id="KW-1185">Reference proteome</keyword>
<sequence>MSIKNDFKAFAIKIGANVVDQNIYENSPELQDGFYELKRSDLHVLNKALRQSSTISSVVADFIATESGSDVLDDGNVTKITAQLNKALEQKIKVESDNRFVRLNTNTKTSGCILSKAANLGDDPSLRDLSLSGFLRPNGWADLGGLAIHVAHPSAGIPHSRGISFEYGSTSGGQEGFGIHTYAFDKNGKFKGKKRILIEDVNSAFDANGFLKRVSPIVKLYSDGEFSTNEESEGAKVTKEGTGVYRISNISGCNADDVWGEHGGISAPKDKNGLELIFIDNRIQPDGSIIIETFHRQHSHLPARFQNWRLKCIDDNDERVFYKDGESCDIPENCRLDIRVQMPEDSSWNLKQNRLQEEIEGIREK</sequence>
<protein>
    <submittedName>
        <fullName evidence="2">Phage tail protein</fullName>
    </submittedName>
</protein>
<evidence type="ECO:0000259" key="1">
    <source>
        <dbReference type="Pfam" id="PF25670"/>
    </source>
</evidence>
<dbReference type="OrthoDB" id="6683604at2"/>
<organism evidence="2 5">
    <name type="scientific">Photorhabdus heterorhabditis</name>
    <dbReference type="NCBI Taxonomy" id="880156"/>
    <lineage>
        <taxon>Bacteria</taxon>
        <taxon>Pseudomonadati</taxon>
        <taxon>Pseudomonadota</taxon>
        <taxon>Gammaproteobacteria</taxon>
        <taxon>Enterobacterales</taxon>
        <taxon>Morganellaceae</taxon>
        <taxon>Photorhabdus</taxon>
    </lineage>
</organism>
<gene>
    <name evidence="3" type="ORF">AM629_16255</name>
    <name evidence="2" type="ORF">F0L16_14965</name>
</gene>
<dbReference type="EMBL" id="VTUW01000030">
    <property type="protein sequence ID" value="KAA1185263.1"/>
    <property type="molecule type" value="Genomic_DNA"/>
</dbReference>
<accession>A0A5B0WEA7</accession>
<dbReference type="Proteomes" id="UP000037727">
    <property type="component" value="Unassembled WGS sequence"/>
</dbReference>
<proteinExistence type="predicted"/>
<reference evidence="2 5" key="2">
    <citation type="submission" date="2019-09" db="EMBL/GenBank/DDBJ databases">
        <title>Whole genome sequence of Photorhabdus heterorhabditis strain ETL (Enterobacteriales: Enterobacteriaceae) a bacterial symbiont of Heterorhabditis zealandica strain ETL (Rhabditida: Heterorhabditidae).</title>
        <authorList>
            <person name="Lulamba T.E."/>
            <person name="Serepa-Dlamini M.H."/>
        </authorList>
    </citation>
    <scope>NUCLEOTIDE SEQUENCE [LARGE SCALE GENOMIC DNA]</scope>
    <source>
        <strain evidence="2 5">ETL</strain>
    </source>
</reference>
<dbReference type="RefSeq" id="WP_072161908.1">
    <property type="nucleotide sequence ID" value="NZ_CAWMRL010000054.1"/>
</dbReference>
<dbReference type="EMBL" id="LJCS01000054">
    <property type="protein sequence ID" value="KOY61017.1"/>
    <property type="molecule type" value="Genomic_DNA"/>
</dbReference>
<evidence type="ECO:0000313" key="5">
    <source>
        <dbReference type="Proteomes" id="UP000322184"/>
    </source>
</evidence>
<evidence type="ECO:0000313" key="3">
    <source>
        <dbReference type="EMBL" id="KOY61017.1"/>
    </source>
</evidence>
<evidence type="ECO:0000313" key="2">
    <source>
        <dbReference type="EMBL" id="KAA1185263.1"/>
    </source>
</evidence>
<evidence type="ECO:0000313" key="4">
    <source>
        <dbReference type="Proteomes" id="UP000037727"/>
    </source>
</evidence>
<feature type="domain" description="Phage tail protein C-terminal" evidence="1">
    <location>
        <begin position="202"/>
        <end position="344"/>
    </location>
</feature>
<dbReference type="AlphaFoldDB" id="A0A5B0WEA7"/>
<dbReference type="Pfam" id="PF25670">
    <property type="entry name" value="Phage_tail_C_2"/>
    <property type="match status" value="1"/>
</dbReference>